<comment type="caution">
    <text evidence="1">The sequence shown here is derived from an EMBL/GenBank/DDBJ whole genome shotgun (WGS) entry which is preliminary data.</text>
</comment>
<dbReference type="PATRIC" id="fig|1299321.3.peg.4969"/>
<sequence length="285" mass="29990">MKVLVNGTAGSGKTFVLSRIREALGSAGTPAVNHVPEAAPGPNTGPFVIDDADSLTDRQLETLRAVVENDPAAIIVVAAAPRRNPALRALFQALERESPAITLGPVNATDIGRMSPLAAPFAEQIAAASGGVLALTTAAVERLGDPDPLQSALRAIDTRVDELLRRLSPMAQAAVLLMSLDPGIGASDVAAALALPDAADLVDGALASGLIAGRATSPLRPGCTVVPPGYSVRRGISIWNVHCCEPSSRWVLFLPTWPWHWWRTDCATWRLRGCYRIGQQPNPTP</sequence>
<proteinExistence type="predicted"/>
<dbReference type="SUPFAM" id="SSF52540">
    <property type="entry name" value="P-loop containing nucleoside triphosphate hydrolases"/>
    <property type="match status" value="1"/>
</dbReference>
<dbReference type="InterPro" id="IPR027417">
    <property type="entry name" value="P-loop_NTPase"/>
</dbReference>
<dbReference type="EMBL" id="JAOJ01000003">
    <property type="protein sequence ID" value="EUA67764.1"/>
    <property type="molecule type" value="Genomic_DNA"/>
</dbReference>
<protein>
    <submittedName>
        <fullName evidence="1">LuxR family transcriptional regulator</fullName>
    </submittedName>
</protein>
<evidence type="ECO:0000313" key="2">
    <source>
        <dbReference type="Proteomes" id="UP000023351"/>
    </source>
</evidence>
<accession>X8DHE1</accession>
<reference evidence="1 2" key="1">
    <citation type="submission" date="2013-12" db="EMBL/GenBank/DDBJ databases">
        <authorList>
            <person name="Zelazny A."/>
            <person name="Olivier K."/>
            <person name="Holland S."/>
            <person name="Lenaerts A."/>
            <person name="Ordway D."/>
            <person name="DeGroote M.A."/>
            <person name="Parker T."/>
            <person name="Sizemore C."/>
            <person name="Tallon L.J."/>
            <person name="Sadzewicz L.K."/>
            <person name="Sengamalay N."/>
            <person name="Fraser C.M."/>
            <person name="Hine E."/>
            <person name="Shefchek K.A."/>
            <person name="Das S.P."/>
            <person name="Tettelin H."/>
        </authorList>
    </citation>
    <scope>NUCLEOTIDE SEQUENCE [LARGE SCALE GENOMIC DNA]</scope>
    <source>
        <strain evidence="1 2">1513</strain>
    </source>
</reference>
<name>X8DHE1_9MYCO</name>
<evidence type="ECO:0000313" key="1">
    <source>
        <dbReference type="EMBL" id="EUA67764.1"/>
    </source>
</evidence>
<dbReference type="Proteomes" id="UP000023351">
    <property type="component" value="Unassembled WGS sequence"/>
</dbReference>
<gene>
    <name evidence="1" type="ORF">I540_5147</name>
</gene>
<dbReference type="AlphaFoldDB" id="X8DHE1"/>
<organism evidence="1 2">
    <name type="scientific">Mycobacteroides abscessus subsp. bolletii 1513</name>
    <dbReference type="NCBI Taxonomy" id="1299321"/>
    <lineage>
        <taxon>Bacteria</taxon>
        <taxon>Bacillati</taxon>
        <taxon>Actinomycetota</taxon>
        <taxon>Actinomycetes</taxon>
        <taxon>Mycobacteriales</taxon>
        <taxon>Mycobacteriaceae</taxon>
        <taxon>Mycobacteroides</taxon>
        <taxon>Mycobacteroides abscessus</taxon>
    </lineage>
</organism>